<keyword evidence="2" id="KW-1185">Reference proteome</keyword>
<dbReference type="Proteomes" id="UP000053557">
    <property type="component" value="Unassembled WGS sequence"/>
</dbReference>
<dbReference type="InterPro" id="IPR035093">
    <property type="entry name" value="RelE/ParE_toxin_dom_sf"/>
</dbReference>
<evidence type="ECO:0008006" key="3">
    <source>
        <dbReference type="Google" id="ProtNLM"/>
    </source>
</evidence>
<organism evidence="1 2">
    <name type="scientific">Ferroacidibacillus organovorans</name>
    <dbReference type="NCBI Taxonomy" id="1765683"/>
    <lineage>
        <taxon>Bacteria</taxon>
        <taxon>Bacillati</taxon>
        <taxon>Bacillota</taxon>
        <taxon>Bacilli</taxon>
        <taxon>Bacillales</taxon>
        <taxon>Alicyclobacillaceae</taxon>
        <taxon>Ferroacidibacillus</taxon>
    </lineage>
</organism>
<protein>
    <recommendedName>
        <fullName evidence="3">Addiction module toxin RelE</fullName>
    </recommendedName>
</protein>
<proteinExistence type="predicted"/>
<accession>A0A117SX57</accession>
<evidence type="ECO:0000313" key="1">
    <source>
        <dbReference type="EMBL" id="KUO94786.1"/>
    </source>
</evidence>
<dbReference type="RefSeq" id="WP_067719392.1">
    <property type="nucleotide sequence ID" value="NZ_LPVJ01000070.1"/>
</dbReference>
<dbReference type="AlphaFoldDB" id="A0A117SX57"/>
<name>A0A117SX57_9BACL</name>
<comment type="caution">
    <text evidence="1">The sequence shown here is derived from an EMBL/GenBank/DDBJ whole genome shotgun (WGS) entry which is preliminary data.</text>
</comment>
<dbReference type="EMBL" id="LPVJ01000070">
    <property type="protein sequence ID" value="KUO94786.1"/>
    <property type="molecule type" value="Genomic_DNA"/>
</dbReference>
<dbReference type="OrthoDB" id="2883378at2"/>
<evidence type="ECO:0000313" key="2">
    <source>
        <dbReference type="Proteomes" id="UP000053557"/>
    </source>
</evidence>
<reference evidence="1 2" key="1">
    <citation type="submission" date="2015-12" db="EMBL/GenBank/DDBJ databases">
        <title>Draft genome sequence of Acidibacillus ferrooxidans ITV001, isolated from a chalcopyrite acid mine drainage site in Brazil.</title>
        <authorList>
            <person name="Dall'Agnol H."/>
            <person name="Nancucheo I."/>
            <person name="Johnson B."/>
            <person name="Oliveira R."/>
            <person name="Leite L."/>
            <person name="Pylro V."/>
            <person name="Nunes G.L."/>
            <person name="Tzotzos G."/>
            <person name="Fernandes G.R."/>
            <person name="Dutra J."/>
            <person name="Orellana S.C."/>
            <person name="Oliveira G."/>
        </authorList>
    </citation>
    <scope>NUCLEOTIDE SEQUENCE [LARGE SCALE GENOMIC DNA]</scope>
    <source>
        <strain evidence="2">ITV01</strain>
    </source>
</reference>
<dbReference type="Gene3D" id="3.30.2310.20">
    <property type="entry name" value="RelE-like"/>
    <property type="match status" value="1"/>
</dbReference>
<sequence>MSNPIAQQLNSYLARYNALVKFLDPVIDTDLPRFDRGQVVDILTAIVKRFENNANPHQVAEKWKLKGDLLGYCKIRLKAQMIRIVYKVEESPTQTRVTIIVIGPKKSEEAYWIAKKRIAKFYT</sequence>
<gene>
    <name evidence="1" type="ORF">ATW55_10240</name>
</gene>